<evidence type="ECO:0000256" key="1">
    <source>
        <dbReference type="ARBA" id="ARBA00022630"/>
    </source>
</evidence>
<reference evidence="7 8" key="1">
    <citation type="submission" date="2021-02" db="EMBL/GenBank/DDBJ databases">
        <title>Streptomyces spirodelae sp. nov., isolated from duckweed.</title>
        <authorList>
            <person name="Saimee Y."/>
            <person name="Duangmal K."/>
        </authorList>
    </citation>
    <scope>NUCLEOTIDE SEQUENCE [LARGE SCALE GENOMIC DNA]</scope>
    <source>
        <strain evidence="7 8">DW4-2</strain>
    </source>
</reference>
<dbReference type="Gene3D" id="3.50.50.60">
    <property type="entry name" value="FAD/NAD(P)-binding domain"/>
    <property type="match status" value="2"/>
</dbReference>
<organism evidence="7 8">
    <name type="scientific">Streptomyces spirodelae</name>
    <dbReference type="NCBI Taxonomy" id="2812904"/>
    <lineage>
        <taxon>Bacteria</taxon>
        <taxon>Bacillati</taxon>
        <taxon>Actinomycetota</taxon>
        <taxon>Actinomycetes</taxon>
        <taxon>Kitasatosporales</taxon>
        <taxon>Streptomycetaceae</taxon>
        <taxon>Streptomyces</taxon>
    </lineage>
</organism>
<accession>A0ABS3WM74</accession>
<dbReference type="InterPro" id="IPR036188">
    <property type="entry name" value="FAD/NAD-bd_sf"/>
</dbReference>
<evidence type="ECO:0000259" key="6">
    <source>
        <dbReference type="Pfam" id="PF01593"/>
    </source>
</evidence>
<name>A0ABS3WM74_9ACTN</name>
<dbReference type="InterPro" id="IPR052206">
    <property type="entry name" value="Retinol_saturase"/>
</dbReference>
<keyword evidence="4" id="KW-0521">NADP</keyword>
<evidence type="ECO:0000313" key="8">
    <source>
        <dbReference type="Proteomes" id="UP001518976"/>
    </source>
</evidence>
<dbReference type="PANTHER" id="PTHR46091">
    <property type="entry name" value="BLR7054 PROTEIN"/>
    <property type="match status" value="1"/>
</dbReference>
<keyword evidence="1" id="KW-0285">Flavoprotein</keyword>
<dbReference type="InterPro" id="IPR002937">
    <property type="entry name" value="Amino_oxidase"/>
</dbReference>
<comment type="caution">
    <text evidence="7">The sequence shown here is derived from an EMBL/GenBank/DDBJ whole genome shotgun (WGS) entry which is preliminary data.</text>
</comment>
<gene>
    <name evidence="7" type="ORF">JW592_00620</name>
</gene>
<evidence type="ECO:0000256" key="5">
    <source>
        <dbReference type="ARBA" id="ARBA00023027"/>
    </source>
</evidence>
<dbReference type="Proteomes" id="UP001518976">
    <property type="component" value="Unassembled WGS sequence"/>
</dbReference>
<dbReference type="PANTHER" id="PTHR46091:SF3">
    <property type="entry name" value="AMINE OXIDASE DOMAIN-CONTAINING PROTEIN"/>
    <property type="match status" value="1"/>
</dbReference>
<dbReference type="RefSeq" id="WP_209262814.1">
    <property type="nucleotide sequence ID" value="NZ_JAFFZN010000001.1"/>
</dbReference>
<dbReference type="SUPFAM" id="SSF51905">
    <property type="entry name" value="FAD/NAD(P)-binding domain"/>
    <property type="match status" value="1"/>
</dbReference>
<feature type="domain" description="Amine oxidase" evidence="6">
    <location>
        <begin position="21"/>
        <end position="514"/>
    </location>
</feature>
<evidence type="ECO:0000256" key="3">
    <source>
        <dbReference type="ARBA" id="ARBA00022827"/>
    </source>
</evidence>
<keyword evidence="5" id="KW-0520">NAD</keyword>
<keyword evidence="2" id="KW-0732">Signal</keyword>
<evidence type="ECO:0000256" key="2">
    <source>
        <dbReference type="ARBA" id="ARBA00022729"/>
    </source>
</evidence>
<keyword evidence="3" id="KW-0274">FAD</keyword>
<dbReference type="Pfam" id="PF01593">
    <property type="entry name" value="Amino_oxidase"/>
    <property type="match status" value="1"/>
</dbReference>
<keyword evidence="8" id="KW-1185">Reference proteome</keyword>
<dbReference type="EMBL" id="JAFFZN010000001">
    <property type="protein sequence ID" value="MBO8183996.1"/>
    <property type="molecule type" value="Genomic_DNA"/>
</dbReference>
<evidence type="ECO:0000256" key="4">
    <source>
        <dbReference type="ARBA" id="ARBA00022857"/>
    </source>
</evidence>
<sequence length="564" mass="60923">MTSTSTSTGEQWDAIIVGGGLGGLTCAAYLATAGRRVLVLEQHDWAGGNSHVFRRRRAYEFDVGVHYLGDCGPDGVIPAILSGLGAGDRIRFRELDRNCFDQIRIPGLTLDVPADWDAYLARLERALPEDVAGLRTFTRICRAVGGEQRWALLTDAELPEIAAGTEHVRAWGRRPLSELFDHCGLSARARTVLAAQSPNYGMGPDVATVATHAMVTDHYLRGAYVPVGGGQLLAATLIEVLEAHGGRLRTRSRVASIDVADRTATGVRLTDGTALAAPLVVSGADYRRTVLDLAGAEHFSPRIVRATREATVGLPFATVYVALDRPPARQAEANIWWYDHEDIDELYRGLHAGEQPDEVRFLFISFASLKEPGARHLCPPGHANFQLMTMCPPGYRHWGVERGPAEGGRYRREPAYLAEKQRFTDAVLRAGERVLGPFRDHITHLELATPLTQERYTLSTGGSPFGLATWGATGARPDTATGVRGLHVVGQSTRYGSGITGVMVSGVSCAARILGRPLLTEAHAGAVFGDPSLLPARGTDWDPLAVSRGVARRDARGLAKVDVR</sequence>
<protein>
    <submittedName>
        <fullName evidence="7">NAD(P)/FAD-dependent oxidoreductase</fullName>
    </submittedName>
</protein>
<proteinExistence type="predicted"/>
<evidence type="ECO:0000313" key="7">
    <source>
        <dbReference type="EMBL" id="MBO8183996.1"/>
    </source>
</evidence>